<feature type="domain" description="C2H2-type" evidence="2">
    <location>
        <begin position="66"/>
        <end position="94"/>
    </location>
</feature>
<accession>A0A0C2GT59</accession>
<dbReference type="PROSITE" id="PS50157">
    <property type="entry name" value="ZINC_FINGER_C2H2_2"/>
    <property type="match status" value="2"/>
</dbReference>
<dbReference type="InterPro" id="IPR013087">
    <property type="entry name" value="Znf_C2H2_type"/>
</dbReference>
<proteinExistence type="predicted"/>
<dbReference type="PANTHER" id="PTHR33936:SF24">
    <property type="entry name" value="C2H2-TYPE DOMAIN-CONTAINING PROTEIN"/>
    <property type="match status" value="1"/>
</dbReference>
<dbReference type="InterPro" id="IPR036236">
    <property type="entry name" value="Znf_C2H2_sf"/>
</dbReference>
<dbReference type="InterPro" id="IPR052797">
    <property type="entry name" value="RegFact_GeneExpr_CellDeath"/>
</dbReference>
<organism evidence="3 4">
    <name type="scientific">Ancylostoma duodenale</name>
    <dbReference type="NCBI Taxonomy" id="51022"/>
    <lineage>
        <taxon>Eukaryota</taxon>
        <taxon>Metazoa</taxon>
        <taxon>Ecdysozoa</taxon>
        <taxon>Nematoda</taxon>
        <taxon>Chromadorea</taxon>
        <taxon>Rhabditida</taxon>
        <taxon>Rhabditina</taxon>
        <taxon>Rhabditomorpha</taxon>
        <taxon>Strongyloidea</taxon>
        <taxon>Ancylostomatidae</taxon>
        <taxon>Ancylostomatinae</taxon>
        <taxon>Ancylostoma</taxon>
    </lineage>
</organism>
<dbReference type="PANTHER" id="PTHR33936">
    <property type="entry name" value="PROTEIN CBG17840"/>
    <property type="match status" value="1"/>
</dbReference>
<dbReference type="PROSITE" id="PS00028">
    <property type="entry name" value="ZINC_FINGER_C2H2_1"/>
    <property type="match status" value="2"/>
</dbReference>
<dbReference type="EMBL" id="KN729522">
    <property type="protein sequence ID" value="KIH62174.1"/>
    <property type="molecule type" value="Genomic_DNA"/>
</dbReference>
<sequence length="296" mass="33794">MPCSRPTAGHSSNHNKLNECHICGTDKGKELYRHLAYVHGYSKEQIERVKIARRQEKAVVSGRPVLTCEFCGDPFTNSEALQRHQRNKHQEDYSLRTISCPLCDVEVTNHRNLAEHARSHHAEDDDDYKVETMTFTDMEEYKVEGFMVTILITSVSLSAFKEWKILSEEANVISRYSSSVRSTGDTTVTYMRCHCAIRGNTIREKTKKIVPYCTAYMNVVKKEDSVSVEYCLTHCGHEARSSHLRLDKKADKRSHIRKAEQAKRKKSDSCAVCLRATPNVTSKEPNVNWTQCGTCE</sequence>
<protein>
    <submittedName>
        <fullName evidence="3">Zinc finger, C2H2 type</fullName>
    </submittedName>
</protein>
<dbReference type="Proteomes" id="UP000054047">
    <property type="component" value="Unassembled WGS sequence"/>
</dbReference>
<dbReference type="AlphaFoldDB" id="A0A0C2GT59"/>
<dbReference type="Pfam" id="PF13894">
    <property type="entry name" value="zf-C2H2_4"/>
    <property type="match status" value="1"/>
</dbReference>
<evidence type="ECO:0000313" key="3">
    <source>
        <dbReference type="EMBL" id="KIH62174.1"/>
    </source>
</evidence>
<dbReference type="Gene3D" id="3.30.160.60">
    <property type="entry name" value="Classic Zinc Finger"/>
    <property type="match status" value="1"/>
</dbReference>
<evidence type="ECO:0000313" key="4">
    <source>
        <dbReference type="Proteomes" id="UP000054047"/>
    </source>
</evidence>
<name>A0A0C2GT59_9BILA</name>
<evidence type="ECO:0000256" key="1">
    <source>
        <dbReference type="PROSITE-ProRule" id="PRU00042"/>
    </source>
</evidence>
<reference evidence="3 4" key="1">
    <citation type="submission" date="2013-12" db="EMBL/GenBank/DDBJ databases">
        <title>Draft genome of the parsitic nematode Ancylostoma duodenale.</title>
        <authorList>
            <person name="Mitreva M."/>
        </authorList>
    </citation>
    <scope>NUCLEOTIDE SEQUENCE [LARGE SCALE GENOMIC DNA]</scope>
    <source>
        <strain evidence="3 4">Zhejiang</strain>
    </source>
</reference>
<gene>
    <name evidence="3" type="ORF">ANCDUO_07545</name>
</gene>
<feature type="domain" description="C2H2-type" evidence="2">
    <location>
        <begin position="98"/>
        <end position="125"/>
    </location>
</feature>
<keyword evidence="1" id="KW-0863">Zinc-finger</keyword>
<keyword evidence="1" id="KW-0862">Zinc</keyword>
<keyword evidence="1" id="KW-0479">Metal-binding</keyword>
<dbReference type="OrthoDB" id="5877093at2759"/>
<dbReference type="GO" id="GO:0008270">
    <property type="term" value="F:zinc ion binding"/>
    <property type="evidence" value="ECO:0007669"/>
    <property type="project" value="UniProtKB-KW"/>
</dbReference>
<dbReference type="SMART" id="SM00355">
    <property type="entry name" value="ZnF_C2H2"/>
    <property type="match status" value="3"/>
</dbReference>
<dbReference type="SUPFAM" id="SSF57667">
    <property type="entry name" value="beta-beta-alpha zinc fingers"/>
    <property type="match status" value="1"/>
</dbReference>
<evidence type="ECO:0000259" key="2">
    <source>
        <dbReference type="PROSITE" id="PS50157"/>
    </source>
</evidence>
<keyword evidence="4" id="KW-1185">Reference proteome</keyword>